<keyword evidence="5" id="KW-1185">Reference proteome</keyword>
<organism evidence="4 5">
    <name type="scientific">Ferrimonas pelagia</name>
    <dbReference type="NCBI Taxonomy" id="1177826"/>
    <lineage>
        <taxon>Bacteria</taxon>
        <taxon>Pseudomonadati</taxon>
        <taxon>Pseudomonadota</taxon>
        <taxon>Gammaproteobacteria</taxon>
        <taxon>Alteromonadales</taxon>
        <taxon>Ferrimonadaceae</taxon>
        <taxon>Ferrimonas</taxon>
    </lineage>
</organism>
<dbReference type="PROSITE" id="PS51371">
    <property type="entry name" value="CBS"/>
    <property type="match status" value="1"/>
</dbReference>
<comment type="caution">
    <text evidence="4">The sequence shown here is derived from an EMBL/GenBank/DDBJ whole genome shotgun (WGS) entry which is preliminary data.</text>
</comment>
<feature type="domain" description="CBS" evidence="3">
    <location>
        <begin position="78"/>
        <end position="129"/>
    </location>
</feature>
<dbReference type="Proteomes" id="UP001499988">
    <property type="component" value="Unassembled WGS sequence"/>
</dbReference>
<reference evidence="5" key="1">
    <citation type="journal article" date="2019" name="Int. J. Syst. Evol. Microbiol.">
        <title>The Global Catalogue of Microorganisms (GCM) 10K type strain sequencing project: providing services to taxonomists for standard genome sequencing and annotation.</title>
        <authorList>
            <consortium name="The Broad Institute Genomics Platform"/>
            <consortium name="The Broad Institute Genome Sequencing Center for Infectious Disease"/>
            <person name="Wu L."/>
            <person name="Ma J."/>
        </authorList>
    </citation>
    <scope>NUCLEOTIDE SEQUENCE [LARGE SCALE GENOMIC DNA]</scope>
    <source>
        <strain evidence="5">JCM 18401</strain>
    </source>
</reference>
<dbReference type="Gene3D" id="3.10.580.10">
    <property type="entry name" value="CBS-domain"/>
    <property type="match status" value="1"/>
</dbReference>
<dbReference type="EMBL" id="BAABJZ010000104">
    <property type="protein sequence ID" value="GAA4900927.1"/>
    <property type="molecule type" value="Genomic_DNA"/>
</dbReference>
<dbReference type="PANTHER" id="PTHR43080:SF2">
    <property type="entry name" value="CBS DOMAIN-CONTAINING PROTEIN"/>
    <property type="match status" value="1"/>
</dbReference>
<dbReference type="InterPro" id="IPR000644">
    <property type="entry name" value="CBS_dom"/>
</dbReference>
<evidence type="ECO:0000313" key="4">
    <source>
        <dbReference type="EMBL" id="GAA4900927.1"/>
    </source>
</evidence>
<dbReference type="RefSeq" id="WP_345337128.1">
    <property type="nucleotide sequence ID" value="NZ_BAABJZ010000104.1"/>
</dbReference>
<evidence type="ECO:0000259" key="3">
    <source>
        <dbReference type="PROSITE" id="PS51371"/>
    </source>
</evidence>
<protein>
    <submittedName>
        <fullName evidence="4">CBS domain-containing protein</fullName>
    </submittedName>
</protein>
<name>A0ABP9FFU5_9GAMM</name>
<evidence type="ECO:0000313" key="5">
    <source>
        <dbReference type="Proteomes" id="UP001499988"/>
    </source>
</evidence>
<dbReference type="SMART" id="SM00116">
    <property type="entry name" value="CBS"/>
    <property type="match status" value="2"/>
</dbReference>
<dbReference type="InterPro" id="IPR046342">
    <property type="entry name" value="CBS_dom_sf"/>
</dbReference>
<evidence type="ECO:0000256" key="2">
    <source>
        <dbReference type="PROSITE-ProRule" id="PRU00703"/>
    </source>
</evidence>
<proteinExistence type="predicted"/>
<accession>A0ABP9FFU5</accession>
<gene>
    <name evidence="4" type="ORF">GCM10023333_38550</name>
</gene>
<dbReference type="Pfam" id="PF00571">
    <property type="entry name" value="CBS"/>
    <property type="match status" value="1"/>
</dbReference>
<keyword evidence="1 2" id="KW-0129">CBS domain</keyword>
<dbReference type="InterPro" id="IPR051257">
    <property type="entry name" value="Diverse_CBS-Domain"/>
</dbReference>
<dbReference type="SUPFAM" id="SSF54631">
    <property type="entry name" value="CBS-domain pair"/>
    <property type="match status" value="1"/>
</dbReference>
<sequence length="129" mass="14487">MTTRTVVQQVMSDHWFEMDGLHTVAEAVEKLKQKGAEAIIIAKRDDGDEYGLVLLSDIGKRVIAKDRATARVNLYEIMSKPVITVSTEMDIRYCARLFERFGINQAPVVEGEVIVGLVSYRDLVLNSTQ</sequence>
<evidence type="ECO:0000256" key="1">
    <source>
        <dbReference type="ARBA" id="ARBA00023122"/>
    </source>
</evidence>
<dbReference type="PANTHER" id="PTHR43080">
    <property type="entry name" value="CBS DOMAIN-CONTAINING PROTEIN CBSX3, MITOCHONDRIAL"/>
    <property type="match status" value="1"/>
</dbReference>